<protein>
    <submittedName>
        <fullName evidence="1">Uncharacterized protein</fullName>
    </submittedName>
</protein>
<sequence length="325" mass="38151">MDKKMKQDLKILQNIFKNARNKKHKCLVCEEKSINSHLLQKNGILNIISSNNHIIQITGNDFFKAEKEGIIGIKSIGINRAMSYPLFCNIHDTNIFAPVETEEYSLNDYTSQLLFSYRSLCAEIRKKMINTDIFERIKNSRQFAVNFELLKLAQSQIEANSMGIQDLNWYKNIMELEINNSYNTTDYIFEKIDYDFIPISASAVYSPINPSEHTLEVLKDSEKILNYIFINLIPQEDKLTLIIGYHKLKTNNWIKEYITSWKGLSDIEFEKKLTDLFATKIETWVISPDYWKELETKNIKAFKDYWNDNANNLRITQSVDFNLFE</sequence>
<proteinExistence type="predicted"/>
<dbReference type="Proteomes" id="UP001497416">
    <property type="component" value="Unassembled WGS sequence"/>
</dbReference>
<evidence type="ECO:0000313" key="1">
    <source>
        <dbReference type="EMBL" id="CAL2085845.1"/>
    </source>
</evidence>
<organism evidence="1 2">
    <name type="scientific">Tenacibaculum platacis</name>
    <dbReference type="NCBI Taxonomy" id="3137852"/>
    <lineage>
        <taxon>Bacteria</taxon>
        <taxon>Pseudomonadati</taxon>
        <taxon>Bacteroidota</taxon>
        <taxon>Flavobacteriia</taxon>
        <taxon>Flavobacteriales</taxon>
        <taxon>Flavobacteriaceae</taxon>
        <taxon>Tenacibaculum</taxon>
    </lineage>
</organism>
<evidence type="ECO:0000313" key="2">
    <source>
        <dbReference type="Proteomes" id="UP001497416"/>
    </source>
</evidence>
<dbReference type="EMBL" id="CAXIXY010000004">
    <property type="protein sequence ID" value="CAL2085845.1"/>
    <property type="molecule type" value="Genomic_DNA"/>
</dbReference>
<accession>A0ABM9P054</accession>
<gene>
    <name evidence="1" type="ORF">T190607A01A_20541</name>
</gene>
<reference evidence="1 2" key="1">
    <citation type="submission" date="2024-05" db="EMBL/GenBank/DDBJ databases">
        <authorList>
            <person name="Duchaud E."/>
        </authorList>
    </citation>
    <scope>NUCLEOTIDE SEQUENCE [LARGE SCALE GENOMIC DNA]</scope>
    <source>
        <strain evidence="1">Ena-SAMPLE-TAB-13-05-2024-13:56:06:370-140302</strain>
    </source>
</reference>
<comment type="caution">
    <text evidence="1">The sequence shown here is derived from an EMBL/GenBank/DDBJ whole genome shotgun (WGS) entry which is preliminary data.</text>
</comment>
<keyword evidence="2" id="KW-1185">Reference proteome</keyword>
<name>A0ABM9P054_9FLAO</name>